<dbReference type="EMBL" id="MGFQ01000038">
    <property type="protein sequence ID" value="OGM08647.1"/>
    <property type="molecule type" value="Genomic_DNA"/>
</dbReference>
<name>A0A1F7X0W5_9BACT</name>
<evidence type="ECO:0000313" key="2">
    <source>
        <dbReference type="EMBL" id="OGM08647.1"/>
    </source>
</evidence>
<gene>
    <name evidence="2" type="ORF">A2Z67_00210</name>
</gene>
<keyword evidence="1" id="KW-0812">Transmembrane</keyword>
<evidence type="ECO:0000313" key="3">
    <source>
        <dbReference type="Proteomes" id="UP000176939"/>
    </source>
</evidence>
<keyword evidence="1" id="KW-0472">Membrane</keyword>
<organism evidence="2 3">
    <name type="scientific">Candidatus Woesebacteria bacterium RBG_13_36_22</name>
    <dbReference type="NCBI Taxonomy" id="1802478"/>
    <lineage>
        <taxon>Bacteria</taxon>
        <taxon>Candidatus Woeseibacteriota</taxon>
    </lineage>
</organism>
<protein>
    <submittedName>
        <fullName evidence="2">Uncharacterized protein</fullName>
    </submittedName>
</protein>
<comment type="caution">
    <text evidence="2">The sequence shown here is derived from an EMBL/GenBank/DDBJ whole genome shotgun (WGS) entry which is preliminary data.</text>
</comment>
<accession>A0A1F7X0W5</accession>
<sequence length="88" mass="10341">MATFLVLLVLSIITIIAAWLIKLLRYKFIQVTFIEFLIAVAFGFYVFSSKQEAYWWILPIVWFLASIAPWVFLYILVGIDSLVEKEIY</sequence>
<feature type="transmembrane region" description="Helical" evidence="1">
    <location>
        <begin position="54"/>
        <end position="77"/>
    </location>
</feature>
<reference evidence="2 3" key="1">
    <citation type="journal article" date="2016" name="Nat. Commun.">
        <title>Thousands of microbial genomes shed light on interconnected biogeochemical processes in an aquifer system.</title>
        <authorList>
            <person name="Anantharaman K."/>
            <person name="Brown C.T."/>
            <person name="Hug L.A."/>
            <person name="Sharon I."/>
            <person name="Castelle C.J."/>
            <person name="Probst A.J."/>
            <person name="Thomas B.C."/>
            <person name="Singh A."/>
            <person name="Wilkins M.J."/>
            <person name="Karaoz U."/>
            <person name="Brodie E.L."/>
            <person name="Williams K.H."/>
            <person name="Hubbard S.S."/>
            <person name="Banfield J.F."/>
        </authorList>
    </citation>
    <scope>NUCLEOTIDE SEQUENCE [LARGE SCALE GENOMIC DNA]</scope>
</reference>
<evidence type="ECO:0000256" key="1">
    <source>
        <dbReference type="SAM" id="Phobius"/>
    </source>
</evidence>
<proteinExistence type="predicted"/>
<dbReference type="AlphaFoldDB" id="A0A1F7X0W5"/>
<feature type="transmembrane region" description="Helical" evidence="1">
    <location>
        <begin position="28"/>
        <end position="47"/>
    </location>
</feature>
<dbReference type="Proteomes" id="UP000176939">
    <property type="component" value="Unassembled WGS sequence"/>
</dbReference>
<keyword evidence="1" id="KW-1133">Transmembrane helix</keyword>